<dbReference type="EMBL" id="VSRR010001587">
    <property type="protein sequence ID" value="MPC26330.1"/>
    <property type="molecule type" value="Genomic_DNA"/>
</dbReference>
<reference evidence="2 3" key="1">
    <citation type="submission" date="2019-05" db="EMBL/GenBank/DDBJ databases">
        <title>Another draft genome of Portunus trituberculatus and its Hox gene families provides insights of decapod evolution.</title>
        <authorList>
            <person name="Jeong J.-H."/>
            <person name="Song I."/>
            <person name="Kim S."/>
            <person name="Choi T."/>
            <person name="Kim D."/>
            <person name="Ryu S."/>
            <person name="Kim W."/>
        </authorList>
    </citation>
    <scope>NUCLEOTIDE SEQUENCE [LARGE SCALE GENOMIC DNA]</scope>
    <source>
        <tissue evidence="2">Muscle</tissue>
    </source>
</reference>
<comment type="caution">
    <text evidence="2">The sequence shown here is derived from an EMBL/GenBank/DDBJ whole genome shotgun (WGS) entry which is preliminary data.</text>
</comment>
<evidence type="ECO:0000313" key="2">
    <source>
        <dbReference type="EMBL" id="MPC26330.1"/>
    </source>
</evidence>
<keyword evidence="3" id="KW-1185">Reference proteome</keyword>
<protein>
    <submittedName>
        <fullName evidence="2">Uncharacterized protein</fullName>
    </submittedName>
</protein>
<evidence type="ECO:0000313" key="3">
    <source>
        <dbReference type="Proteomes" id="UP000324222"/>
    </source>
</evidence>
<dbReference type="Proteomes" id="UP000324222">
    <property type="component" value="Unassembled WGS sequence"/>
</dbReference>
<dbReference type="AlphaFoldDB" id="A0A5B7DXP9"/>
<sequence length="195" mass="22029">MVARIGADAEQDGTKPRFWEQFLNIKKPIHKPQIPRSQHYLPGMVEAEKSVESLRGRPLFCVGGGAADGVTSWSPGQLMFSLPPLSPDNKKEGSREWRRRGPLSEGPSLRAIDLSPPSVSSRYILPTHWYMFFWTRAAMLRLSSTLMMSYTRRLSVPRVMATSSITIRRGVSRNETSNGKCSRNLKETRMCSVFI</sequence>
<proteinExistence type="predicted"/>
<organism evidence="2 3">
    <name type="scientific">Portunus trituberculatus</name>
    <name type="common">Swimming crab</name>
    <name type="synonym">Neptunus trituberculatus</name>
    <dbReference type="NCBI Taxonomy" id="210409"/>
    <lineage>
        <taxon>Eukaryota</taxon>
        <taxon>Metazoa</taxon>
        <taxon>Ecdysozoa</taxon>
        <taxon>Arthropoda</taxon>
        <taxon>Crustacea</taxon>
        <taxon>Multicrustacea</taxon>
        <taxon>Malacostraca</taxon>
        <taxon>Eumalacostraca</taxon>
        <taxon>Eucarida</taxon>
        <taxon>Decapoda</taxon>
        <taxon>Pleocyemata</taxon>
        <taxon>Brachyura</taxon>
        <taxon>Eubrachyura</taxon>
        <taxon>Portunoidea</taxon>
        <taxon>Portunidae</taxon>
        <taxon>Portuninae</taxon>
        <taxon>Portunus</taxon>
    </lineage>
</organism>
<feature type="region of interest" description="Disordered" evidence="1">
    <location>
        <begin position="84"/>
        <end position="104"/>
    </location>
</feature>
<name>A0A5B7DXP9_PORTR</name>
<evidence type="ECO:0000256" key="1">
    <source>
        <dbReference type="SAM" id="MobiDB-lite"/>
    </source>
</evidence>
<gene>
    <name evidence="2" type="ORF">E2C01_019464</name>
</gene>
<accession>A0A5B7DXP9</accession>